<dbReference type="EMBL" id="FOHJ01000001">
    <property type="protein sequence ID" value="SES73847.1"/>
    <property type="molecule type" value="Genomic_DNA"/>
</dbReference>
<evidence type="ECO:0000256" key="11">
    <source>
        <dbReference type="ARBA" id="ARBA00032305"/>
    </source>
</evidence>
<gene>
    <name evidence="14" type="ORF">SAMN05421676_101327</name>
</gene>
<evidence type="ECO:0000256" key="7">
    <source>
        <dbReference type="ARBA" id="ARBA00016549"/>
    </source>
</evidence>
<comment type="similarity">
    <text evidence="3">Belongs to the class II aldolase/RraA-like family.</text>
</comment>
<feature type="binding site" evidence="13">
    <location>
        <position position="106"/>
    </location>
    <ligand>
        <name>Mg(2+)</name>
        <dbReference type="ChEBI" id="CHEBI:18420"/>
    </ligand>
</feature>
<dbReference type="Proteomes" id="UP000199095">
    <property type="component" value="Unassembled WGS sequence"/>
</dbReference>
<dbReference type="RefSeq" id="WP_245732671.1">
    <property type="nucleotide sequence ID" value="NZ_FOHJ01000001.1"/>
</dbReference>
<feature type="binding site" evidence="13">
    <location>
        <position position="105"/>
    </location>
    <ligand>
        <name>substrate</name>
    </ligand>
</feature>
<dbReference type="GO" id="GO:0008948">
    <property type="term" value="F:oxaloacetate decarboxylase activity"/>
    <property type="evidence" value="ECO:0007669"/>
    <property type="project" value="UniProtKB-EC"/>
</dbReference>
<evidence type="ECO:0000256" key="9">
    <source>
        <dbReference type="ARBA" id="ARBA00029596"/>
    </source>
</evidence>
<evidence type="ECO:0000256" key="2">
    <source>
        <dbReference type="ARBA" id="ARBA00001968"/>
    </source>
</evidence>
<keyword evidence="14" id="KW-0808">Transferase</keyword>
<reference evidence="15" key="1">
    <citation type="submission" date="2016-10" db="EMBL/GenBank/DDBJ databases">
        <authorList>
            <person name="Varghese N."/>
            <person name="Submissions S."/>
        </authorList>
    </citation>
    <scope>NUCLEOTIDE SEQUENCE [LARGE SCALE GENOMIC DNA]</scope>
    <source>
        <strain evidence="15">CGMCC 1.3566</strain>
    </source>
</reference>
<evidence type="ECO:0000256" key="4">
    <source>
        <dbReference type="ARBA" id="ARBA00011233"/>
    </source>
</evidence>
<proteinExistence type="inferred from homology"/>
<dbReference type="STRING" id="237682.SAMN05421676_101327"/>
<dbReference type="InterPro" id="IPR036704">
    <property type="entry name" value="RraA/RraA-like_sf"/>
</dbReference>
<keyword evidence="13" id="KW-0460">Magnesium</keyword>
<comment type="cofactor">
    <cofactor evidence="13">
        <name>Mg(2+)</name>
        <dbReference type="ChEBI" id="CHEBI:18420"/>
    </cofactor>
</comment>
<evidence type="ECO:0000256" key="5">
    <source>
        <dbReference type="ARBA" id="ARBA00012213"/>
    </source>
</evidence>
<dbReference type="GO" id="GO:0032259">
    <property type="term" value="P:methylation"/>
    <property type="evidence" value="ECO:0007669"/>
    <property type="project" value="UniProtKB-KW"/>
</dbReference>
<dbReference type="Pfam" id="PF03737">
    <property type="entry name" value="RraA-like"/>
    <property type="match status" value="1"/>
</dbReference>
<evidence type="ECO:0000313" key="14">
    <source>
        <dbReference type="EMBL" id="SES73847.1"/>
    </source>
</evidence>
<keyword evidence="15" id="KW-1185">Reference proteome</keyword>
<accession>A0A1H9YXE3</accession>
<keyword evidence="14" id="KW-0489">Methyltransferase</keyword>
<comment type="subunit">
    <text evidence="4">Homotrimer.</text>
</comment>
<evidence type="ECO:0000313" key="15">
    <source>
        <dbReference type="Proteomes" id="UP000199095"/>
    </source>
</evidence>
<dbReference type="GO" id="GO:0008168">
    <property type="term" value="F:methyltransferase activity"/>
    <property type="evidence" value="ECO:0007669"/>
    <property type="project" value="UniProtKB-KW"/>
</dbReference>
<evidence type="ECO:0000256" key="10">
    <source>
        <dbReference type="ARBA" id="ARBA00030169"/>
    </source>
</evidence>
<dbReference type="SUPFAM" id="SSF89562">
    <property type="entry name" value="RraA-like"/>
    <property type="match status" value="1"/>
</dbReference>
<sequence length="150" mass="15957">MAEWIQKFKDIPVTAVSDGLKGYNHLWPGIKPVKPTQKVVGYAKTVQIPPGDNKLVLQAIRDARPNEVLIVDAGGYIDRATAGDFIMGLAQMMGFTGAIINGAVRDIQGIRDLDFPVFCTGATPAAGFKHGNGTINEPTSCNGVVIHPGD</sequence>
<dbReference type="Gene3D" id="3.50.30.40">
    <property type="entry name" value="Ribonuclease E inhibitor RraA/RraA-like"/>
    <property type="match status" value="1"/>
</dbReference>
<evidence type="ECO:0000256" key="13">
    <source>
        <dbReference type="PIRSR" id="PIRSR605493-1"/>
    </source>
</evidence>
<protein>
    <recommendedName>
        <fullName evidence="7">Putative 4-hydroxy-4-methyl-2-oxoglutarate aldolase</fullName>
        <ecNumber evidence="6">4.1.1.112</ecNumber>
        <ecNumber evidence="5">4.1.3.17</ecNumber>
    </recommendedName>
    <alternativeName>
        <fullName evidence="11">Oxaloacetate decarboxylase</fullName>
    </alternativeName>
    <alternativeName>
        <fullName evidence="9">Regulator of ribonuclease activity homolog</fullName>
    </alternativeName>
    <alternativeName>
        <fullName evidence="10">RraA-like protein</fullName>
    </alternativeName>
</protein>
<evidence type="ECO:0000256" key="8">
    <source>
        <dbReference type="ARBA" id="ARBA00025046"/>
    </source>
</evidence>
<dbReference type="CDD" id="cd16841">
    <property type="entry name" value="RraA_family"/>
    <property type="match status" value="1"/>
</dbReference>
<dbReference type="AlphaFoldDB" id="A0A1H9YXE3"/>
<evidence type="ECO:0000256" key="12">
    <source>
        <dbReference type="ARBA" id="ARBA00047973"/>
    </source>
</evidence>
<comment type="cofactor">
    <cofactor evidence="2">
        <name>a divalent metal cation</name>
        <dbReference type="ChEBI" id="CHEBI:60240"/>
    </cofactor>
</comment>
<organism evidence="14 15">
    <name type="scientific">Salinibacillus kushneri</name>
    <dbReference type="NCBI Taxonomy" id="237682"/>
    <lineage>
        <taxon>Bacteria</taxon>
        <taxon>Bacillati</taxon>
        <taxon>Bacillota</taxon>
        <taxon>Bacilli</taxon>
        <taxon>Bacillales</taxon>
        <taxon>Bacillaceae</taxon>
        <taxon>Salinibacillus</taxon>
    </lineage>
</organism>
<dbReference type="PANTHER" id="PTHR33254">
    <property type="entry name" value="4-HYDROXY-4-METHYL-2-OXOGLUTARATE ALDOLASE 3-RELATED"/>
    <property type="match status" value="1"/>
</dbReference>
<evidence type="ECO:0000256" key="3">
    <source>
        <dbReference type="ARBA" id="ARBA00008621"/>
    </source>
</evidence>
<name>A0A1H9YXE3_9BACI</name>
<keyword evidence="13" id="KW-0479">Metal-binding</keyword>
<comment type="catalytic activity">
    <reaction evidence="1">
        <text>4-hydroxy-4-methyl-2-oxoglutarate = 2 pyruvate</text>
        <dbReference type="Rhea" id="RHEA:22748"/>
        <dbReference type="ChEBI" id="CHEBI:15361"/>
        <dbReference type="ChEBI" id="CHEBI:58276"/>
        <dbReference type="EC" id="4.1.3.17"/>
    </reaction>
</comment>
<dbReference type="PANTHER" id="PTHR33254:SF4">
    <property type="entry name" value="4-HYDROXY-4-METHYL-2-OXOGLUTARATE ALDOLASE 3-RELATED"/>
    <property type="match status" value="1"/>
</dbReference>
<evidence type="ECO:0000256" key="1">
    <source>
        <dbReference type="ARBA" id="ARBA00001342"/>
    </source>
</evidence>
<feature type="binding site" evidence="13">
    <location>
        <begin position="83"/>
        <end position="86"/>
    </location>
    <ligand>
        <name>substrate</name>
    </ligand>
</feature>
<comment type="catalytic activity">
    <reaction evidence="12">
        <text>oxaloacetate + H(+) = pyruvate + CO2</text>
        <dbReference type="Rhea" id="RHEA:15641"/>
        <dbReference type="ChEBI" id="CHEBI:15361"/>
        <dbReference type="ChEBI" id="CHEBI:15378"/>
        <dbReference type="ChEBI" id="CHEBI:16452"/>
        <dbReference type="ChEBI" id="CHEBI:16526"/>
        <dbReference type="EC" id="4.1.1.112"/>
    </reaction>
</comment>
<dbReference type="GO" id="GO:0046872">
    <property type="term" value="F:metal ion binding"/>
    <property type="evidence" value="ECO:0007669"/>
    <property type="project" value="UniProtKB-KW"/>
</dbReference>
<dbReference type="GO" id="GO:0047443">
    <property type="term" value="F:4-hydroxy-4-methyl-2-oxoglutarate aldolase activity"/>
    <property type="evidence" value="ECO:0007669"/>
    <property type="project" value="UniProtKB-EC"/>
</dbReference>
<comment type="function">
    <text evidence="8">Catalyzes the aldol cleavage of 4-hydroxy-4-methyl-2-oxoglutarate (HMG) into 2 molecules of pyruvate. Also contains a secondary oxaloacetate (OAA) decarboxylase activity due to the common pyruvate enolate transition state formed following C-C bond cleavage in the retro-aldol and decarboxylation reactions.</text>
</comment>
<dbReference type="EC" id="4.1.3.17" evidence="5"/>
<evidence type="ECO:0000256" key="6">
    <source>
        <dbReference type="ARBA" id="ARBA00012947"/>
    </source>
</evidence>
<dbReference type="InterPro" id="IPR005493">
    <property type="entry name" value="RraA/RraA-like"/>
</dbReference>
<dbReference type="EC" id="4.1.1.112" evidence="6"/>